<proteinExistence type="predicted"/>
<dbReference type="Proteomes" id="UP000821853">
    <property type="component" value="Chromosome 4"/>
</dbReference>
<dbReference type="VEuPathDB" id="VectorBase:HLOH_058753"/>
<accession>A0A9J6GF37</accession>
<dbReference type="OrthoDB" id="8173480at2759"/>
<dbReference type="PANTHER" id="PTHR45739:SF8">
    <property type="entry name" value="FRAS1-RELATED EXTRACELLULAR MATRIX PROTEIN 1"/>
    <property type="match status" value="1"/>
</dbReference>
<dbReference type="PANTHER" id="PTHR45739">
    <property type="entry name" value="MATRIX PROTEIN, PUTATIVE-RELATED"/>
    <property type="match status" value="1"/>
</dbReference>
<comment type="caution">
    <text evidence="1">The sequence shown here is derived from an EMBL/GenBank/DDBJ whole genome shotgun (WGS) entry which is preliminary data.</text>
</comment>
<dbReference type="InterPro" id="IPR051561">
    <property type="entry name" value="FRAS1_ECM"/>
</dbReference>
<dbReference type="GO" id="GO:0009653">
    <property type="term" value="P:anatomical structure morphogenesis"/>
    <property type="evidence" value="ECO:0007669"/>
    <property type="project" value="TreeGrafter"/>
</dbReference>
<evidence type="ECO:0000313" key="1">
    <source>
        <dbReference type="EMBL" id="KAH9373407.1"/>
    </source>
</evidence>
<name>A0A9J6GF37_HAELO</name>
<reference evidence="1 2" key="1">
    <citation type="journal article" date="2020" name="Cell">
        <title>Large-Scale Comparative Analyses of Tick Genomes Elucidate Their Genetic Diversity and Vector Capacities.</title>
        <authorList>
            <consortium name="Tick Genome and Microbiome Consortium (TIGMIC)"/>
            <person name="Jia N."/>
            <person name="Wang J."/>
            <person name="Shi W."/>
            <person name="Du L."/>
            <person name="Sun Y."/>
            <person name="Zhan W."/>
            <person name="Jiang J.F."/>
            <person name="Wang Q."/>
            <person name="Zhang B."/>
            <person name="Ji P."/>
            <person name="Bell-Sakyi L."/>
            <person name="Cui X.M."/>
            <person name="Yuan T.T."/>
            <person name="Jiang B.G."/>
            <person name="Yang W.F."/>
            <person name="Lam T.T."/>
            <person name="Chang Q.C."/>
            <person name="Ding S.J."/>
            <person name="Wang X.J."/>
            <person name="Zhu J.G."/>
            <person name="Ruan X.D."/>
            <person name="Zhao L."/>
            <person name="Wei J.T."/>
            <person name="Ye R.Z."/>
            <person name="Que T.C."/>
            <person name="Du C.H."/>
            <person name="Zhou Y.H."/>
            <person name="Cheng J.X."/>
            <person name="Dai P.F."/>
            <person name="Guo W.B."/>
            <person name="Han X.H."/>
            <person name="Huang E.J."/>
            <person name="Li L.F."/>
            <person name="Wei W."/>
            <person name="Gao Y.C."/>
            <person name="Liu J.Z."/>
            <person name="Shao H.Z."/>
            <person name="Wang X."/>
            <person name="Wang C.C."/>
            <person name="Yang T.C."/>
            <person name="Huo Q.B."/>
            <person name="Li W."/>
            <person name="Chen H.Y."/>
            <person name="Chen S.E."/>
            <person name="Zhou L.G."/>
            <person name="Ni X.B."/>
            <person name="Tian J.H."/>
            <person name="Sheng Y."/>
            <person name="Liu T."/>
            <person name="Pan Y.S."/>
            <person name="Xia L.Y."/>
            <person name="Li J."/>
            <person name="Zhao F."/>
            <person name="Cao W.C."/>
        </authorList>
    </citation>
    <scope>NUCLEOTIDE SEQUENCE [LARGE SCALE GENOMIC DNA]</scope>
    <source>
        <strain evidence="1">HaeL-2018</strain>
    </source>
</reference>
<organism evidence="1 2">
    <name type="scientific">Haemaphysalis longicornis</name>
    <name type="common">Bush tick</name>
    <dbReference type="NCBI Taxonomy" id="44386"/>
    <lineage>
        <taxon>Eukaryota</taxon>
        <taxon>Metazoa</taxon>
        <taxon>Ecdysozoa</taxon>
        <taxon>Arthropoda</taxon>
        <taxon>Chelicerata</taxon>
        <taxon>Arachnida</taxon>
        <taxon>Acari</taxon>
        <taxon>Parasitiformes</taxon>
        <taxon>Ixodida</taxon>
        <taxon>Ixodoidea</taxon>
        <taxon>Ixodidae</taxon>
        <taxon>Haemaphysalinae</taxon>
        <taxon>Haemaphysalis</taxon>
    </lineage>
</organism>
<sequence>MFCNSVQFSAEDFVALLVFVSACMRACVPVYLGRQLLECGPITAGTSDAHAPNRIQITVLIPHRDGLLPAISTRPLSNLEFALSPSSLRVGLHRCSNLVDASEAFTRFGFLTNDTADTRRPPEGSEEPYQFSRKMRSPETLRWSPAPAGLFLFS</sequence>
<gene>
    <name evidence="1" type="ORF">HPB48_009452</name>
</gene>
<keyword evidence="2" id="KW-1185">Reference proteome</keyword>
<dbReference type="AlphaFoldDB" id="A0A9J6GF37"/>
<protein>
    <submittedName>
        <fullName evidence="1">Uncharacterized protein</fullName>
    </submittedName>
</protein>
<dbReference type="EMBL" id="JABSTR010000006">
    <property type="protein sequence ID" value="KAH9373407.1"/>
    <property type="molecule type" value="Genomic_DNA"/>
</dbReference>
<evidence type="ECO:0000313" key="2">
    <source>
        <dbReference type="Proteomes" id="UP000821853"/>
    </source>
</evidence>